<dbReference type="Pfam" id="PF01226">
    <property type="entry name" value="Form_Nir_trans"/>
    <property type="match status" value="1"/>
</dbReference>
<evidence type="ECO:0000256" key="5">
    <source>
        <dbReference type="ARBA" id="ARBA00023136"/>
    </source>
</evidence>
<evidence type="ECO:0000256" key="4">
    <source>
        <dbReference type="ARBA" id="ARBA00022989"/>
    </source>
</evidence>
<evidence type="ECO:0000256" key="6">
    <source>
        <dbReference type="ARBA" id="ARBA00035914"/>
    </source>
</evidence>
<evidence type="ECO:0000256" key="1">
    <source>
        <dbReference type="ARBA" id="ARBA00004429"/>
    </source>
</evidence>
<keyword evidence="2" id="KW-0997">Cell inner membrane</keyword>
<dbReference type="InterPro" id="IPR023271">
    <property type="entry name" value="Aquaporin-like"/>
</dbReference>
<feature type="transmembrane region" description="Helical" evidence="7">
    <location>
        <begin position="63"/>
        <end position="85"/>
    </location>
</feature>
<gene>
    <name evidence="8" type="primary">focA_3</name>
    <name evidence="8" type="ORF">NCTC9601_01482</name>
</gene>
<dbReference type="AlphaFoldDB" id="A0A2X1QFT7"/>
<comment type="subcellular location">
    <subcellularLocation>
        <location evidence="1">Cell inner membrane</location>
        <topology evidence="1">Multi-pass membrane protein</topology>
    </subcellularLocation>
</comment>
<organism evidence="8 9">
    <name type="scientific">Klebsiella pneumoniae</name>
    <dbReference type="NCBI Taxonomy" id="573"/>
    <lineage>
        <taxon>Bacteria</taxon>
        <taxon>Pseudomonadati</taxon>
        <taxon>Pseudomonadota</taxon>
        <taxon>Gammaproteobacteria</taxon>
        <taxon>Enterobacterales</taxon>
        <taxon>Enterobacteriaceae</taxon>
        <taxon>Klebsiella/Raoultella group</taxon>
        <taxon>Klebsiella</taxon>
        <taxon>Klebsiella pneumoniae complex</taxon>
    </lineage>
</organism>
<reference evidence="8 9" key="1">
    <citation type="submission" date="2018-06" db="EMBL/GenBank/DDBJ databases">
        <authorList>
            <consortium name="Pathogen Informatics"/>
            <person name="Doyle S."/>
        </authorList>
    </citation>
    <scope>NUCLEOTIDE SEQUENCE [LARGE SCALE GENOMIC DNA]</scope>
    <source>
        <strain evidence="8 9">NCTC9601</strain>
    </source>
</reference>
<proteinExistence type="predicted"/>
<dbReference type="GO" id="GO:0015499">
    <property type="term" value="F:formate transmembrane transporter activity"/>
    <property type="evidence" value="ECO:0007669"/>
    <property type="project" value="TreeGrafter"/>
</dbReference>
<dbReference type="PANTHER" id="PTHR30520">
    <property type="entry name" value="FORMATE TRANSPORTER-RELATED"/>
    <property type="match status" value="1"/>
</dbReference>
<dbReference type="EMBL" id="UASN01000015">
    <property type="protein sequence ID" value="SPX54344.1"/>
    <property type="molecule type" value="Genomic_DNA"/>
</dbReference>
<dbReference type="GO" id="GO:0005886">
    <property type="term" value="C:plasma membrane"/>
    <property type="evidence" value="ECO:0007669"/>
    <property type="project" value="UniProtKB-SubCell"/>
</dbReference>
<dbReference type="Proteomes" id="UP000251123">
    <property type="component" value="Unassembled WGS sequence"/>
</dbReference>
<evidence type="ECO:0000313" key="8">
    <source>
        <dbReference type="EMBL" id="SPX54344.1"/>
    </source>
</evidence>
<protein>
    <submittedName>
        <fullName evidence="8">Formate transporter</fullName>
    </submittedName>
</protein>
<keyword evidence="2" id="KW-1003">Cell membrane</keyword>
<dbReference type="PANTHER" id="PTHR30520:SF10">
    <property type="entry name" value="FORMATE CHANNEL FOCA-RELATED"/>
    <property type="match status" value="1"/>
</dbReference>
<evidence type="ECO:0000256" key="7">
    <source>
        <dbReference type="SAM" id="Phobius"/>
    </source>
</evidence>
<sequence>MIMVLPVAMFVASGFEHSIAKHVYDPDGYRNPQLCKPGILDRHRSTPESFSHLTVMNFITDNLIPVTIGNIIGGGLLVGLTYWVIYLRGNDHH</sequence>
<keyword evidence="5 7" id="KW-0472">Membrane</keyword>
<comment type="catalytic activity">
    <reaction evidence="6">
        <text>formate(in) = formate(out)</text>
        <dbReference type="Rhea" id="RHEA:29679"/>
        <dbReference type="ChEBI" id="CHEBI:15740"/>
    </reaction>
</comment>
<name>A0A2X1QFT7_KLEPN</name>
<evidence type="ECO:0000256" key="3">
    <source>
        <dbReference type="ARBA" id="ARBA00022692"/>
    </source>
</evidence>
<dbReference type="InterPro" id="IPR000292">
    <property type="entry name" value="For/NO2_transpt"/>
</dbReference>
<keyword evidence="4 7" id="KW-1133">Transmembrane helix</keyword>
<evidence type="ECO:0000256" key="2">
    <source>
        <dbReference type="ARBA" id="ARBA00022519"/>
    </source>
</evidence>
<keyword evidence="3 7" id="KW-0812">Transmembrane</keyword>
<accession>A0A2X1QFT7</accession>
<evidence type="ECO:0000313" key="9">
    <source>
        <dbReference type="Proteomes" id="UP000251123"/>
    </source>
</evidence>
<dbReference type="Gene3D" id="1.20.1080.10">
    <property type="entry name" value="Glycerol uptake facilitator protein"/>
    <property type="match status" value="1"/>
</dbReference>